<sequence>MEELLKKLKVLELYFSLIKKKKIFLNNNEAPKCQIALVVKDCKVMKANSKSTDNIFYSPKPPQQNGLQQCLNGVKQWLNQQTEKADMHVQWWTEIEKHHVLLPFDAIEPFYMNKATGEPFSEIQIKARYSQVENFESKLMHILKDIDIKNKSEMLPFELWKCQYDEYCRKFSNYESFEEASRILIKAVGCKFHPLFELYQQYCLPRLYDNSNINELESKLWQQSEMLYILDDIFSERNRQTHAKDWKALAIVDLKEKFKVCKKKKKKKLNKLEDKF</sequence>
<comment type="caution">
    <text evidence="1">The sequence shown here is derived from an EMBL/GenBank/DDBJ whole genome shotgun (WGS) entry which is preliminary data.</text>
</comment>
<dbReference type="Proteomes" id="UP000023152">
    <property type="component" value="Unassembled WGS sequence"/>
</dbReference>
<dbReference type="AlphaFoldDB" id="X6MI06"/>
<organism evidence="1 2">
    <name type="scientific">Reticulomyxa filosa</name>
    <dbReference type="NCBI Taxonomy" id="46433"/>
    <lineage>
        <taxon>Eukaryota</taxon>
        <taxon>Sar</taxon>
        <taxon>Rhizaria</taxon>
        <taxon>Retaria</taxon>
        <taxon>Foraminifera</taxon>
        <taxon>Monothalamids</taxon>
        <taxon>Reticulomyxidae</taxon>
        <taxon>Reticulomyxa</taxon>
    </lineage>
</organism>
<dbReference type="EMBL" id="ASPP01021200">
    <property type="protein sequence ID" value="ETO12695.1"/>
    <property type="molecule type" value="Genomic_DNA"/>
</dbReference>
<keyword evidence="2" id="KW-1185">Reference proteome</keyword>
<evidence type="ECO:0000313" key="2">
    <source>
        <dbReference type="Proteomes" id="UP000023152"/>
    </source>
</evidence>
<evidence type="ECO:0000313" key="1">
    <source>
        <dbReference type="EMBL" id="ETO12695.1"/>
    </source>
</evidence>
<accession>X6MI06</accession>
<name>X6MI06_RETFI</name>
<proteinExistence type="predicted"/>
<gene>
    <name evidence="1" type="ORF">RFI_24681</name>
</gene>
<protein>
    <submittedName>
        <fullName evidence="1">Uncharacterized protein</fullName>
    </submittedName>
</protein>
<reference evidence="1 2" key="1">
    <citation type="journal article" date="2013" name="Curr. Biol.">
        <title>The Genome of the Foraminiferan Reticulomyxa filosa.</title>
        <authorList>
            <person name="Glockner G."/>
            <person name="Hulsmann N."/>
            <person name="Schleicher M."/>
            <person name="Noegel A.A."/>
            <person name="Eichinger L."/>
            <person name="Gallinger C."/>
            <person name="Pawlowski J."/>
            <person name="Sierra R."/>
            <person name="Euteneuer U."/>
            <person name="Pillet L."/>
            <person name="Moustafa A."/>
            <person name="Platzer M."/>
            <person name="Groth M."/>
            <person name="Szafranski K."/>
            <person name="Schliwa M."/>
        </authorList>
    </citation>
    <scope>NUCLEOTIDE SEQUENCE [LARGE SCALE GENOMIC DNA]</scope>
</reference>